<protein>
    <submittedName>
        <fullName evidence="1">Uncharacterized protein</fullName>
    </submittedName>
</protein>
<gene>
    <name evidence="1" type="ORF">PCOR1329_LOCUS28086</name>
</gene>
<accession>A0ABN9SAM1</accession>
<evidence type="ECO:0000313" key="1">
    <source>
        <dbReference type="EMBL" id="CAK0828996.1"/>
    </source>
</evidence>
<organism evidence="1 2">
    <name type="scientific">Prorocentrum cordatum</name>
    <dbReference type="NCBI Taxonomy" id="2364126"/>
    <lineage>
        <taxon>Eukaryota</taxon>
        <taxon>Sar</taxon>
        <taxon>Alveolata</taxon>
        <taxon>Dinophyceae</taxon>
        <taxon>Prorocentrales</taxon>
        <taxon>Prorocentraceae</taxon>
        <taxon>Prorocentrum</taxon>
    </lineage>
</organism>
<dbReference type="EMBL" id="CAUYUJ010010302">
    <property type="protein sequence ID" value="CAK0828996.1"/>
    <property type="molecule type" value="Genomic_DNA"/>
</dbReference>
<name>A0ABN9SAM1_9DINO</name>
<dbReference type="Proteomes" id="UP001189429">
    <property type="component" value="Unassembled WGS sequence"/>
</dbReference>
<reference evidence="1" key="1">
    <citation type="submission" date="2023-10" db="EMBL/GenBank/DDBJ databases">
        <authorList>
            <person name="Chen Y."/>
            <person name="Shah S."/>
            <person name="Dougan E. K."/>
            <person name="Thang M."/>
            <person name="Chan C."/>
        </authorList>
    </citation>
    <scope>NUCLEOTIDE SEQUENCE [LARGE SCALE GENOMIC DNA]</scope>
</reference>
<comment type="caution">
    <text evidence="1">The sequence shown here is derived from an EMBL/GenBank/DDBJ whole genome shotgun (WGS) entry which is preliminary data.</text>
</comment>
<evidence type="ECO:0000313" key="2">
    <source>
        <dbReference type="Proteomes" id="UP001189429"/>
    </source>
</evidence>
<keyword evidence="2" id="KW-1185">Reference proteome</keyword>
<sequence>MVAYDSLAAARTVVLTSILGLGSSETPSLRVQLVEQLVRAGPPHLGMYSILRSPTELRVMSKALGHDTSLQVDNPEFSEADQLLDCLVGRRAIDALLFYLDMQFRVRVLLQAGAALGLGALGPPMPHPLRHGGSSPECPTNAWTFGYIKKRTLCRILSSWAHLTDSKVHLEVFSASGNWSQALRRSMTSRLAPRVFELDMDHEPTLGDLSRRRAQRAVSGWLRGGLLQGVWLGMPCSSWSRARNRPNGPPPLRGAAHVLGLPDLSSADSLKVETGNKLSQFSFGLFLECARRGVPAAIENPSTSWIWQTRWAQHAARQPGVKTVEFDFCAFGTAWRMQMKGEIKLKECKATVEKAKKACQTISVAKSALISTAMRELVQKRGITVDALFDELAASGDKISEEAFSRHVAAADGTALQPEHVALVARSIEAGGISRRRFLGFVQRYYTVVKPIAITDVLDVTKAKTKRKAEVNEIIEVLEGPCIDEKLKMSRIRGKSLVDSVEGWISIQGNQGTPFLTEAAEAVLLLHRGAALEKEFQTSEPAVRTLGADEIVELLEGPRKETFAPALRARGKACKDQAQGWFTARNKKGTILAEADANYYSCVTSVAMTDELDVKNCNVVRKLAVGELFTVTEGPVEEKDAGITRVKGKAVKDDKEGWITSKGNAGTVYAEPSKKHWSIVQEQPLTKLFKSTGAVEEVRKLEAGEAVLLLEGPKEETFPPETRIRARALSDGATGWVTLKGAAVKKWSPFYKVVVAGPAHDTKAIEGAQVLRETSVGESLEWLEGPVQEGQELRMKARLQKDGVVGWVSIKDAEGKRLVDNAA</sequence>
<proteinExistence type="predicted"/>